<feature type="region of interest" description="Disordered" evidence="1">
    <location>
        <begin position="119"/>
        <end position="150"/>
    </location>
</feature>
<keyword evidence="2" id="KW-0472">Membrane</keyword>
<reference evidence="3" key="1">
    <citation type="submission" date="2023-07" db="EMBL/GenBank/DDBJ databases">
        <authorList>
            <consortium name="CYATHOMIX"/>
        </authorList>
    </citation>
    <scope>NUCLEOTIDE SEQUENCE</scope>
    <source>
        <strain evidence="3">N/A</strain>
    </source>
</reference>
<dbReference type="AlphaFoldDB" id="A0AA36DL58"/>
<accession>A0AA36DL58</accession>
<organism evidence="3 4">
    <name type="scientific">Cylicocyclus nassatus</name>
    <name type="common">Nematode worm</name>
    <dbReference type="NCBI Taxonomy" id="53992"/>
    <lineage>
        <taxon>Eukaryota</taxon>
        <taxon>Metazoa</taxon>
        <taxon>Ecdysozoa</taxon>
        <taxon>Nematoda</taxon>
        <taxon>Chromadorea</taxon>
        <taxon>Rhabditida</taxon>
        <taxon>Rhabditina</taxon>
        <taxon>Rhabditomorpha</taxon>
        <taxon>Strongyloidea</taxon>
        <taxon>Strongylidae</taxon>
        <taxon>Cylicocyclus</taxon>
    </lineage>
</organism>
<protein>
    <submittedName>
        <fullName evidence="3">Uncharacterized protein</fullName>
    </submittedName>
</protein>
<feature type="transmembrane region" description="Helical" evidence="2">
    <location>
        <begin position="15"/>
        <end position="34"/>
    </location>
</feature>
<feature type="compositionally biased region" description="Basic and acidic residues" evidence="1">
    <location>
        <begin position="119"/>
        <end position="128"/>
    </location>
</feature>
<dbReference type="EMBL" id="CATQJL010000001">
    <property type="protein sequence ID" value="CAJ0589638.1"/>
    <property type="molecule type" value="Genomic_DNA"/>
</dbReference>
<sequence>MPQGLLSYLYMDSHSIFVGTSTTTCSIFQTLLHLSRTTKRNMNWNIILILVFLHARVNDCWKLPKPIGRLIDKLFEKFGDNIIDSNACHDMCTQHFPPHDYIQCYLSCYEELEKERKEEERRLKEEKARRKSEQKKREKKEGVMVLIRRT</sequence>
<keyword evidence="4" id="KW-1185">Reference proteome</keyword>
<name>A0AA36DL58_CYLNA</name>
<evidence type="ECO:0000256" key="1">
    <source>
        <dbReference type="SAM" id="MobiDB-lite"/>
    </source>
</evidence>
<evidence type="ECO:0000313" key="3">
    <source>
        <dbReference type="EMBL" id="CAJ0589638.1"/>
    </source>
</evidence>
<comment type="caution">
    <text evidence="3">The sequence shown here is derived from an EMBL/GenBank/DDBJ whole genome shotgun (WGS) entry which is preliminary data.</text>
</comment>
<evidence type="ECO:0000313" key="4">
    <source>
        <dbReference type="Proteomes" id="UP001176961"/>
    </source>
</evidence>
<gene>
    <name evidence="3" type="ORF">CYNAS_LOCUS1621</name>
</gene>
<proteinExistence type="predicted"/>
<dbReference type="Proteomes" id="UP001176961">
    <property type="component" value="Unassembled WGS sequence"/>
</dbReference>
<keyword evidence="2" id="KW-0812">Transmembrane</keyword>
<keyword evidence="2" id="KW-1133">Transmembrane helix</keyword>
<evidence type="ECO:0000256" key="2">
    <source>
        <dbReference type="SAM" id="Phobius"/>
    </source>
</evidence>